<dbReference type="CDD" id="cd02966">
    <property type="entry name" value="TlpA_like_family"/>
    <property type="match status" value="1"/>
</dbReference>
<feature type="signal peptide" evidence="1">
    <location>
        <begin position="1"/>
        <end position="17"/>
    </location>
</feature>
<evidence type="ECO:0000259" key="2">
    <source>
        <dbReference type="PROSITE" id="PS51352"/>
    </source>
</evidence>
<dbReference type="InterPro" id="IPR013766">
    <property type="entry name" value="Thioredoxin_domain"/>
</dbReference>
<name>A0A9X1VUV7_9FLAO</name>
<dbReference type="InterPro" id="IPR050553">
    <property type="entry name" value="Thioredoxin_ResA/DsbE_sf"/>
</dbReference>
<dbReference type="Gene3D" id="3.40.30.10">
    <property type="entry name" value="Glutaredoxin"/>
    <property type="match status" value="1"/>
</dbReference>
<dbReference type="InterPro" id="IPR036249">
    <property type="entry name" value="Thioredoxin-like_sf"/>
</dbReference>
<dbReference type="EMBL" id="JAKQYM010000009">
    <property type="protein sequence ID" value="MCI2229981.1"/>
    <property type="molecule type" value="Genomic_DNA"/>
</dbReference>
<organism evidence="3 4">
    <name type="scientific">Polaribacter marinus</name>
    <dbReference type="NCBI Taxonomy" id="2916838"/>
    <lineage>
        <taxon>Bacteria</taxon>
        <taxon>Pseudomonadati</taxon>
        <taxon>Bacteroidota</taxon>
        <taxon>Flavobacteriia</taxon>
        <taxon>Flavobacteriales</taxon>
        <taxon>Flavobacteriaceae</taxon>
    </lineage>
</organism>
<evidence type="ECO:0000313" key="4">
    <source>
        <dbReference type="Proteomes" id="UP001139369"/>
    </source>
</evidence>
<evidence type="ECO:0000256" key="1">
    <source>
        <dbReference type="SAM" id="SignalP"/>
    </source>
</evidence>
<reference evidence="3" key="1">
    <citation type="submission" date="2022-02" db="EMBL/GenBank/DDBJ databases">
        <title>Polaribacter sp. MSW13, isolated from seawater.</title>
        <authorList>
            <person name="Kristyanto S."/>
            <person name="Jung J."/>
            <person name="Jeon C.O."/>
        </authorList>
    </citation>
    <scope>NUCLEOTIDE SEQUENCE</scope>
    <source>
        <strain evidence="3">MSW13</strain>
    </source>
</reference>
<dbReference type="AlphaFoldDB" id="A0A9X1VUV7"/>
<sequence>MKKIFVLIFLISSITQAQYNIKGTITPDLKSDWVILYKIEGAKQIFIKNTKIEVDSILIDDKKQAIGNFNFTLPNDAAPGVYRATYRLEEHGYIDFIFDKEDITFVFNPDYPDQSVLFSKSSENIFYKQYLSEISKAQQTLDSLQITALRNPSLDLKKDYKTALQQVENIQQGYLTASKNMYVQPFIKATLRANPKEIKTSPNEYMSNMVATFFDNMDFSNKTLINSSFLVDRITDYIFYINYSDNKETQQKLFKNSIKTVLSKITDLSFKKDVIEFLVTQFEESKNLELIGDLFENYYKRLPENIQNKKFINEKLSLFATEIGSIAPDFSWKENNKNYSLSKLNDAENYVLVFWSTDCSHCLREIPELHKFMQKSTKTKVIAFAMERNNSTWNEMKKTLPNWHHILGLNKWENKTARVYNINATPTYFVLDNTKKIIAKPDNISDVKAFLENK</sequence>
<keyword evidence="1" id="KW-0732">Signal</keyword>
<evidence type="ECO:0000313" key="3">
    <source>
        <dbReference type="EMBL" id="MCI2229981.1"/>
    </source>
</evidence>
<dbReference type="Proteomes" id="UP001139369">
    <property type="component" value="Unassembled WGS sequence"/>
</dbReference>
<dbReference type="InterPro" id="IPR000866">
    <property type="entry name" value="AhpC/TSA"/>
</dbReference>
<dbReference type="PANTHER" id="PTHR42852">
    <property type="entry name" value="THIOL:DISULFIDE INTERCHANGE PROTEIN DSBE"/>
    <property type="match status" value="1"/>
</dbReference>
<comment type="caution">
    <text evidence="3">The sequence shown here is derived from an EMBL/GenBank/DDBJ whole genome shotgun (WGS) entry which is preliminary data.</text>
</comment>
<accession>A0A9X1VUV7</accession>
<feature type="domain" description="Thioredoxin" evidence="2">
    <location>
        <begin position="321"/>
        <end position="454"/>
    </location>
</feature>
<dbReference type="PROSITE" id="PS51352">
    <property type="entry name" value="THIOREDOXIN_2"/>
    <property type="match status" value="1"/>
</dbReference>
<dbReference type="SUPFAM" id="SSF52833">
    <property type="entry name" value="Thioredoxin-like"/>
    <property type="match status" value="1"/>
</dbReference>
<keyword evidence="4" id="KW-1185">Reference proteome</keyword>
<proteinExistence type="predicted"/>
<dbReference type="RefSeq" id="WP_242179091.1">
    <property type="nucleotide sequence ID" value="NZ_JAKQYM010000009.1"/>
</dbReference>
<gene>
    <name evidence="3" type="ORF">MC378_12455</name>
</gene>
<dbReference type="PANTHER" id="PTHR42852:SF13">
    <property type="entry name" value="PROTEIN DIPZ"/>
    <property type="match status" value="1"/>
</dbReference>
<dbReference type="Pfam" id="PF00578">
    <property type="entry name" value="AhpC-TSA"/>
    <property type="match status" value="1"/>
</dbReference>
<protein>
    <submittedName>
        <fullName evidence="3">AhpC/TSA family protein</fullName>
    </submittedName>
</protein>
<feature type="chain" id="PRO_5040980037" evidence="1">
    <location>
        <begin position="18"/>
        <end position="454"/>
    </location>
</feature>